<sequence length="134" mass="14471">MAEDGPHAGDSIQGPVPEDLGFEFGLLCVSSVGKHLSEEHESSPGLNTLANAAILGDNVVVFGTKSVATTVKHPSTLMMRKKKRQWEREAEIAQRNQQAWGPREEAEVDSSSKQVPSLHDPSENEAGSEQQPTP</sequence>
<dbReference type="EMBL" id="JBBPBM010000008">
    <property type="protein sequence ID" value="KAK8571433.1"/>
    <property type="molecule type" value="Genomic_DNA"/>
</dbReference>
<feature type="region of interest" description="Disordered" evidence="1">
    <location>
        <begin position="88"/>
        <end position="134"/>
    </location>
</feature>
<gene>
    <name evidence="2" type="ORF">V6N12_027522</name>
</gene>
<name>A0ABR2F350_9ROSI</name>
<evidence type="ECO:0000313" key="3">
    <source>
        <dbReference type="Proteomes" id="UP001472677"/>
    </source>
</evidence>
<comment type="caution">
    <text evidence="2">The sequence shown here is derived from an EMBL/GenBank/DDBJ whole genome shotgun (WGS) entry which is preliminary data.</text>
</comment>
<dbReference type="Proteomes" id="UP001472677">
    <property type="component" value="Unassembled WGS sequence"/>
</dbReference>
<proteinExistence type="predicted"/>
<feature type="compositionally biased region" description="Polar residues" evidence="1">
    <location>
        <begin position="125"/>
        <end position="134"/>
    </location>
</feature>
<keyword evidence="3" id="KW-1185">Reference proteome</keyword>
<organism evidence="2 3">
    <name type="scientific">Hibiscus sabdariffa</name>
    <name type="common">roselle</name>
    <dbReference type="NCBI Taxonomy" id="183260"/>
    <lineage>
        <taxon>Eukaryota</taxon>
        <taxon>Viridiplantae</taxon>
        <taxon>Streptophyta</taxon>
        <taxon>Embryophyta</taxon>
        <taxon>Tracheophyta</taxon>
        <taxon>Spermatophyta</taxon>
        <taxon>Magnoliopsida</taxon>
        <taxon>eudicotyledons</taxon>
        <taxon>Gunneridae</taxon>
        <taxon>Pentapetalae</taxon>
        <taxon>rosids</taxon>
        <taxon>malvids</taxon>
        <taxon>Malvales</taxon>
        <taxon>Malvaceae</taxon>
        <taxon>Malvoideae</taxon>
        <taxon>Hibiscus</taxon>
    </lineage>
</organism>
<accession>A0ABR2F350</accession>
<protein>
    <submittedName>
        <fullName evidence="2">Uncharacterized protein</fullName>
    </submittedName>
</protein>
<reference evidence="2 3" key="1">
    <citation type="journal article" date="2024" name="G3 (Bethesda)">
        <title>Genome assembly of Hibiscus sabdariffa L. provides insights into metabolisms of medicinal natural products.</title>
        <authorList>
            <person name="Kim T."/>
        </authorList>
    </citation>
    <scope>NUCLEOTIDE SEQUENCE [LARGE SCALE GENOMIC DNA]</scope>
    <source>
        <strain evidence="2">TK-2024</strain>
        <tissue evidence="2">Old leaves</tissue>
    </source>
</reference>
<evidence type="ECO:0000313" key="2">
    <source>
        <dbReference type="EMBL" id="KAK8571433.1"/>
    </source>
</evidence>
<evidence type="ECO:0000256" key="1">
    <source>
        <dbReference type="SAM" id="MobiDB-lite"/>
    </source>
</evidence>